<dbReference type="Pfam" id="PF13489">
    <property type="entry name" value="Methyltransf_23"/>
    <property type="match status" value="1"/>
</dbReference>
<evidence type="ECO:0000256" key="8">
    <source>
        <dbReference type="ARBA" id="ARBA00022842"/>
    </source>
</evidence>
<dbReference type="Pfam" id="PF18441">
    <property type="entry name" value="Hen1_Lam_C"/>
    <property type="match status" value="1"/>
</dbReference>
<dbReference type="GO" id="GO:0046872">
    <property type="term" value="F:metal ion binding"/>
    <property type="evidence" value="ECO:0007669"/>
    <property type="project" value="UniProtKB-KW"/>
</dbReference>
<comment type="catalytic activity">
    <reaction evidence="12">
        <text>small RNA 3'-end nucleotide + S-adenosyl-L-methionine = small RNA 3'-end 2'-O-methylnucleotide + S-adenosyl-L-homocysteine + H(+)</text>
        <dbReference type="Rhea" id="RHEA:37887"/>
        <dbReference type="Rhea" id="RHEA-COMP:10415"/>
        <dbReference type="Rhea" id="RHEA-COMP:10416"/>
        <dbReference type="ChEBI" id="CHEBI:15378"/>
        <dbReference type="ChEBI" id="CHEBI:57856"/>
        <dbReference type="ChEBI" id="CHEBI:59789"/>
        <dbReference type="ChEBI" id="CHEBI:74896"/>
        <dbReference type="ChEBI" id="CHEBI:74898"/>
        <dbReference type="EC" id="2.1.1.386"/>
    </reaction>
</comment>
<evidence type="ECO:0000256" key="12">
    <source>
        <dbReference type="ARBA" id="ARBA00048418"/>
    </source>
</evidence>
<evidence type="ECO:0000256" key="5">
    <source>
        <dbReference type="ARBA" id="ARBA00022679"/>
    </source>
</evidence>
<dbReference type="Gene3D" id="3.40.50.150">
    <property type="entry name" value="Vaccinia Virus protein VP39"/>
    <property type="match status" value="1"/>
</dbReference>
<dbReference type="EMBL" id="OOIL02000506">
    <property type="protein sequence ID" value="VFQ65933.1"/>
    <property type="molecule type" value="Genomic_DNA"/>
</dbReference>
<dbReference type="GO" id="GO:0090486">
    <property type="term" value="F:small RNA 2'-O-methyltransferase activity"/>
    <property type="evidence" value="ECO:0007669"/>
    <property type="project" value="UniProtKB-EC"/>
</dbReference>
<evidence type="ECO:0000256" key="3">
    <source>
        <dbReference type="ARBA" id="ARBA00021330"/>
    </source>
</evidence>
<evidence type="ECO:0000256" key="10">
    <source>
        <dbReference type="ARBA" id="ARBA00023158"/>
    </source>
</evidence>
<evidence type="ECO:0000313" key="16">
    <source>
        <dbReference type="EMBL" id="VFQ65933.1"/>
    </source>
</evidence>
<keyword evidence="4" id="KW-0489">Methyltransferase</keyword>
<dbReference type="Pfam" id="PF24995">
    <property type="entry name" value="DSRM_2"/>
    <property type="match status" value="1"/>
</dbReference>
<dbReference type="InterPro" id="IPR026610">
    <property type="entry name" value="Hen1"/>
</dbReference>
<feature type="domain" description="dsRNA binding" evidence="15">
    <location>
        <begin position="24"/>
        <end position="93"/>
    </location>
</feature>
<dbReference type="EC" id="2.1.1.386" evidence="11"/>
<dbReference type="Pfam" id="PF17842">
    <property type="entry name" value="dsRBD2"/>
    <property type="match status" value="1"/>
</dbReference>
<evidence type="ECO:0000256" key="6">
    <source>
        <dbReference type="ARBA" id="ARBA00022691"/>
    </source>
</evidence>
<dbReference type="InterPro" id="IPR040813">
    <property type="entry name" value="Hen1_Lam_C"/>
</dbReference>
<keyword evidence="10" id="KW-0943">RNA-mediated gene silencing</keyword>
<dbReference type="GO" id="GO:0003723">
    <property type="term" value="F:RNA binding"/>
    <property type="evidence" value="ECO:0007669"/>
    <property type="project" value="UniProtKB-KW"/>
</dbReference>
<dbReference type="GO" id="GO:0005634">
    <property type="term" value="C:nucleus"/>
    <property type="evidence" value="ECO:0007669"/>
    <property type="project" value="TreeGrafter"/>
</dbReference>
<comment type="similarity">
    <text evidence="2">Belongs to the methyltransferase superfamily. HEN1 family.</text>
</comment>
<dbReference type="Pfam" id="PF21224">
    <property type="entry name" value="Hen1_LCD"/>
    <property type="match status" value="1"/>
</dbReference>
<gene>
    <name evidence="16" type="ORF">CCAM_LOCUS7709</name>
</gene>
<protein>
    <recommendedName>
        <fullName evidence="3">Small RNA 2'-O-methyltransferase</fullName>
        <ecNumber evidence="11">2.1.1.386</ecNumber>
    </recommendedName>
</protein>
<evidence type="ECO:0000256" key="2">
    <source>
        <dbReference type="ARBA" id="ARBA00009026"/>
    </source>
</evidence>
<sequence>MGTQNSSVIVSKKPPPAPKSIINQRFGAKATYKVEEVQDCSQNGSAGLGILQKVPSLYRCTLELPEFSVLSDICKRKKDAEQSAAEKAIEKLGIHPKEDNITPEKAWDQLVSWLSVLFSNEFLSSEHPVSCHLRAALHRKGDFHGFLPVSAIAAYDAKVCSLCKCIQPEAASSLLLAIEQIIRAAEKLSGSLILSEDHLSLKRLNAYSPEIVQPLSKSEASMVESIPVQVIRVPSSVKKDVEPLTLNVSFNGYYLDVIAYELGLRDASKLLISRPIGRASSETRLYYSVSNAITLCQSSECHSNQTGVCENEFNVRASYLSGQEICGDVILASLGYTWRSIDLCHEAVSLRTYYRLLAKKIPRGIYKLSREALVAAELPTMFTTRSNWKGSFPKEILSVFCRQHRLSEPVFLCNSLESQPVLQGSTGLGGAKRNGSDLDGASTGQILSYKCVLKILSKHQDLIIQCSPKESFKKEADAIETSALKVLSWLTLFFDTLDMSAEAVTSASKDLDILIYPEQFLKEFRICLSTHHQFQSIGATSHSFLACEYMHQQNNKLGDNVCFSKIDDQDSGVTPSTGCIVCLSYNIALVVVVEGKSIKELIESSEEFDFEVGCGAVFPLLETVVLQMSIGQSASIKMELPPEEYILGAAVNSATIVTLLSTGSCFLECHITLLRVTVPLEDRMEQALFKPPLSKQRVEYALQHIRHSCATSLVDFGCGSGSLLDSLLGYTSSLERIVGVDLSRKGLARAAKVIHQKLSANIDTKLSSNKVKYAALFYGSITNFDSRLRGFDIATCLEVIEHMEEDEACIFGDVVLDSFRPSILIVSTPNYEYNPILQRSALRSEDEEDRETCKFRNHDHKFEWTREQFCHWATDLAKRHKYGVEFSGVGGEADKEPGFASQIAVFTKKDDTTILKTEDVAEDYEVVWEWNGIDDTNLGSAV</sequence>
<dbReference type="GO" id="GO:0005737">
    <property type="term" value="C:cytoplasm"/>
    <property type="evidence" value="ECO:0007669"/>
    <property type="project" value="TreeGrafter"/>
</dbReference>
<keyword evidence="6" id="KW-0949">S-adenosyl-L-methionine</keyword>
<proteinExistence type="inferred from homology"/>
<dbReference type="SUPFAM" id="SSF53335">
    <property type="entry name" value="S-adenosyl-L-methionine-dependent methyltransferases"/>
    <property type="match status" value="1"/>
</dbReference>
<evidence type="ECO:0000256" key="9">
    <source>
        <dbReference type="ARBA" id="ARBA00022884"/>
    </source>
</evidence>
<keyword evidence="5" id="KW-0808">Transferase</keyword>
<evidence type="ECO:0000256" key="11">
    <source>
        <dbReference type="ARBA" id="ARBA00035025"/>
    </source>
</evidence>
<comment type="cofactor">
    <cofactor evidence="1">
        <name>Mg(2+)</name>
        <dbReference type="ChEBI" id="CHEBI:18420"/>
    </cofactor>
</comment>
<dbReference type="InterPro" id="IPR029063">
    <property type="entry name" value="SAM-dependent_MTases_sf"/>
</dbReference>
<dbReference type="PANTHER" id="PTHR21404:SF3">
    <property type="entry name" value="SMALL RNA 2'-O-METHYLTRANSFERASE"/>
    <property type="match status" value="1"/>
</dbReference>
<name>A0A484KJM7_9ASTE</name>
<evidence type="ECO:0000259" key="15">
    <source>
        <dbReference type="Pfam" id="PF24995"/>
    </source>
</evidence>
<reference evidence="16 17" key="1">
    <citation type="submission" date="2018-04" db="EMBL/GenBank/DDBJ databases">
        <authorList>
            <person name="Vogel A."/>
        </authorList>
    </citation>
    <scope>NUCLEOTIDE SEQUENCE [LARGE SCALE GENOMIC DNA]</scope>
</reference>
<accession>A0A484KJM7</accession>
<dbReference type="SUPFAM" id="SSF54768">
    <property type="entry name" value="dsRNA-binding domain-like"/>
    <property type="match status" value="1"/>
</dbReference>
<keyword evidence="9" id="KW-0694">RNA-binding</keyword>
<feature type="domain" description="HEN1 double-stranded RNA binding" evidence="13">
    <location>
        <begin position="362"/>
        <end position="494"/>
    </location>
</feature>
<dbReference type="InterPro" id="IPR040870">
    <property type="entry name" value="HEN1_dsRBD2"/>
</dbReference>
<keyword evidence="8" id="KW-0460">Magnesium</keyword>
<evidence type="ECO:0000256" key="1">
    <source>
        <dbReference type="ARBA" id="ARBA00001946"/>
    </source>
</evidence>
<dbReference type="OrthoDB" id="2154311at2759"/>
<keyword evidence="7" id="KW-0479">Metal-binding</keyword>
<dbReference type="Proteomes" id="UP000595140">
    <property type="component" value="Unassembled WGS sequence"/>
</dbReference>
<evidence type="ECO:0000259" key="14">
    <source>
        <dbReference type="Pfam" id="PF18441"/>
    </source>
</evidence>
<feature type="domain" description="Small RNA 2'-O-methyltransferase Hen1 La-motif C-terminal" evidence="14">
    <location>
        <begin position="227"/>
        <end position="359"/>
    </location>
</feature>
<organism evidence="16 17">
    <name type="scientific">Cuscuta campestris</name>
    <dbReference type="NCBI Taxonomy" id="132261"/>
    <lineage>
        <taxon>Eukaryota</taxon>
        <taxon>Viridiplantae</taxon>
        <taxon>Streptophyta</taxon>
        <taxon>Embryophyta</taxon>
        <taxon>Tracheophyta</taxon>
        <taxon>Spermatophyta</taxon>
        <taxon>Magnoliopsida</taxon>
        <taxon>eudicotyledons</taxon>
        <taxon>Gunneridae</taxon>
        <taxon>Pentapetalae</taxon>
        <taxon>asterids</taxon>
        <taxon>lamiids</taxon>
        <taxon>Solanales</taxon>
        <taxon>Convolvulaceae</taxon>
        <taxon>Cuscuteae</taxon>
        <taxon>Cuscuta</taxon>
        <taxon>Cuscuta subgen. Grammica</taxon>
        <taxon>Cuscuta sect. Cleistogrammica</taxon>
    </lineage>
</organism>
<dbReference type="GO" id="GO:0001510">
    <property type="term" value="P:RNA methylation"/>
    <property type="evidence" value="ECO:0007669"/>
    <property type="project" value="InterPro"/>
</dbReference>
<dbReference type="InterPro" id="IPR056755">
    <property type="entry name" value="DSRM_2"/>
</dbReference>
<evidence type="ECO:0000259" key="13">
    <source>
        <dbReference type="Pfam" id="PF17842"/>
    </source>
</evidence>
<evidence type="ECO:0000313" key="17">
    <source>
        <dbReference type="Proteomes" id="UP000595140"/>
    </source>
</evidence>
<evidence type="ECO:0000256" key="7">
    <source>
        <dbReference type="ARBA" id="ARBA00022723"/>
    </source>
</evidence>
<dbReference type="PANTHER" id="PTHR21404">
    <property type="entry name" value="HEN1"/>
    <property type="match status" value="1"/>
</dbReference>
<dbReference type="AlphaFoldDB" id="A0A484KJM7"/>
<dbReference type="GO" id="GO:0030422">
    <property type="term" value="P:siRNA processing"/>
    <property type="evidence" value="ECO:0007669"/>
    <property type="project" value="TreeGrafter"/>
</dbReference>
<dbReference type="Gene3D" id="3.30.160.20">
    <property type="match status" value="1"/>
</dbReference>
<keyword evidence="17" id="KW-1185">Reference proteome</keyword>
<evidence type="ECO:0000256" key="4">
    <source>
        <dbReference type="ARBA" id="ARBA00022603"/>
    </source>
</evidence>
<dbReference type="FunFam" id="3.40.50.150:FF:000215">
    <property type="entry name" value="Hua enhancer1"/>
    <property type="match status" value="1"/>
</dbReference>